<dbReference type="OrthoDB" id="9809485at2"/>
<dbReference type="GO" id="GO:0003924">
    <property type="term" value="F:GTPase activity"/>
    <property type="evidence" value="ECO:0007669"/>
    <property type="project" value="UniProtKB-UniRule"/>
</dbReference>
<comment type="similarity">
    <text evidence="3">Belongs to the TRAFAC class YlqF/YawG GTPase family. RsgA subfamily.</text>
</comment>
<dbReference type="AlphaFoldDB" id="A0A432XHC1"/>
<keyword evidence="1 3" id="KW-0547">Nucleotide-binding</keyword>
<dbReference type="InterPro" id="IPR004881">
    <property type="entry name" value="Ribosome_biogen_GTPase_RsgA"/>
</dbReference>
<evidence type="ECO:0000256" key="3">
    <source>
        <dbReference type="HAMAP-Rule" id="MF_01820"/>
    </source>
</evidence>
<evidence type="ECO:0000313" key="7">
    <source>
        <dbReference type="Proteomes" id="UP000286678"/>
    </source>
</evidence>
<comment type="subcellular location">
    <subcellularLocation>
        <location evidence="3">Cytoplasm</location>
    </subcellularLocation>
</comment>
<dbReference type="NCBIfam" id="NF008931">
    <property type="entry name" value="PRK12288.1"/>
    <property type="match status" value="1"/>
</dbReference>
<keyword evidence="3" id="KW-0694">RNA-binding</keyword>
<dbReference type="GO" id="GO:0019843">
    <property type="term" value="F:rRNA binding"/>
    <property type="evidence" value="ECO:0007669"/>
    <property type="project" value="UniProtKB-KW"/>
</dbReference>
<dbReference type="EC" id="3.6.1.-" evidence="3"/>
<dbReference type="GO" id="GO:0046872">
    <property type="term" value="F:metal ion binding"/>
    <property type="evidence" value="ECO:0007669"/>
    <property type="project" value="UniProtKB-KW"/>
</dbReference>
<dbReference type="GO" id="GO:0042274">
    <property type="term" value="P:ribosomal small subunit biogenesis"/>
    <property type="evidence" value="ECO:0007669"/>
    <property type="project" value="UniProtKB-UniRule"/>
</dbReference>
<gene>
    <name evidence="3" type="primary">rsgA</name>
    <name evidence="6" type="ORF">CWE21_06120</name>
</gene>
<dbReference type="Pfam" id="PF03193">
    <property type="entry name" value="RsgA_GTPase"/>
    <property type="match status" value="1"/>
</dbReference>
<organism evidence="6 7">
    <name type="scientific">Pseudidiomarina aquimaris</name>
    <dbReference type="NCBI Taxonomy" id="641841"/>
    <lineage>
        <taxon>Bacteria</taxon>
        <taxon>Pseudomonadati</taxon>
        <taxon>Pseudomonadota</taxon>
        <taxon>Gammaproteobacteria</taxon>
        <taxon>Alteromonadales</taxon>
        <taxon>Idiomarinaceae</taxon>
        <taxon>Pseudidiomarina</taxon>
    </lineage>
</organism>
<dbReference type="InterPro" id="IPR027417">
    <property type="entry name" value="P-loop_NTPase"/>
</dbReference>
<dbReference type="RefSeq" id="WP_126833573.1">
    <property type="nucleotide sequence ID" value="NZ_PIPT01000004.1"/>
</dbReference>
<dbReference type="PROSITE" id="PS51721">
    <property type="entry name" value="G_CP"/>
    <property type="match status" value="1"/>
</dbReference>
<dbReference type="PROSITE" id="PS50936">
    <property type="entry name" value="ENGC_GTPASE"/>
    <property type="match status" value="1"/>
</dbReference>
<name>A0A432XHC1_9GAMM</name>
<reference evidence="7" key="1">
    <citation type="journal article" date="2018" name="Front. Microbiol.">
        <title>Genome-Based Analysis Reveals the Taxonomy and Diversity of the Family Idiomarinaceae.</title>
        <authorList>
            <person name="Liu Y."/>
            <person name="Lai Q."/>
            <person name="Shao Z."/>
        </authorList>
    </citation>
    <scope>NUCLEOTIDE SEQUENCE [LARGE SCALE GENOMIC DNA]</scope>
    <source>
        <strain evidence="7">SW15</strain>
    </source>
</reference>
<protein>
    <recommendedName>
        <fullName evidence="3">Small ribosomal subunit biogenesis GTPase RsgA</fullName>
        <ecNumber evidence="3">3.6.1.-</ecNumber>
    </recommendedName>
</protein>
<dbReference type="Gene3D" id="2.40.50.140">
    <property type="entry name" value="Nucleic acid-binding proteins"/>
    <property type="match status" value="1"/>
</dbReference>
<accession>A0A432XHC1</accession>
<proteinExistence type="inferred from homology"/>
<dbReference type="GO" id="GO:0005525">
    <property type="term" value="F:GTP binding"/>
    <property type="evidence" value="ECO:0007669"/>
    <property type="project" value="UniProtKB-UniRule"/>
</dbReference>
<evidence type="ECO:0000256" key="1">
    <source>
        <dbReference type="ARBA" id="ARBA00022741"/>
    </source>
</evidence>
<keyword evidence="2 3" id="KW-0342">GTP-binding</keyword>
<comment type="subunit">
    <text evidence="3">Monomer. Associates with 30S ribosomal subunit, binds 16S rRNA.</text>
</comment>
<dbReference type="InterPro" id="IPR012340">
    <property type="entry name" value="NA-bd_OB-fold"/>
</dbReference>
<keyword evidence="3" id="KW-0699">rRNA-binding</keyword>
<dbReference type="Proteomes" id="UP000286678">
    <property type="component" value="Unassembled WGS sequence"/>
</dbReference>
<feature type="domain" description="CP-type G" evidence="5">
    <location>
        <begin position="109"/>
        <end position="280"/>
    </location>
</feature>
<dbReference type="Gene3D" id="1.10.40.50">
    <property type="entry name" value="Probable gtpase engc, domain 3"/>
    <property type="match status" value="1"/>
</dbReference>
<feature type="domain" description="EngC GTPase" evidence="4">
    <location>
        <begin position="126"/>
        <end position="278"/>
    </location>
</feature>
<evidence type="ECO:0000256" key="2">
    <source>
        <dbReference type="ARBA" id="ARBA00023134"/>
    </source>
</evidence>
<keyword evidence="3" id="KW-0690">Ribosome biogenesis</keyword>
<feature type="binding site" evidence="3">
    <location>
        <position position="304"/>
    </location>
    <ligand>
        <name>Zn(2+)</name>
        <dbReference type="ChEBI" id="CHEBI:29105"/>
    </ligand>
</feature>
<dbReference type="SUPFAM" id="SSF52540">
    <property type="entry name" value="P-loop containing nucleoside triphosphate hydrolases"/>
    <property type="match status" value="1"/>
</dbReference>
<dbReference type="InterPro" id="IPR010914">
    <property type="entry name" value="RsgA_GTPase_dom"/>
</dbReference>
<feature type="binding site" evidence="3">
    <location>
        <position position="309"/>
    </location>
    <ligand>
        <name>Zn(2+)</name>
        <dbReference type="ChEBI" id="CHEBI:29105"/>
    </ligand>
</feature>
<dbReference type="HAMAP" id="MF_01820">
    <property type="entry name" value="GTPase_RsgA"/>
    <property type="match status" value="1"/>
</dbReference>
<dbReference type="GO" id="GO:0005737">
    <property type="term" value="C:cytoplasm"/>
    <property type="evidence" value="ECO:0007669"/>
    <property type="project" value="UniProtKB-SubCell"/>
</dbReference>
<dbReference type="NCBIfam" id="TIGR00157">
    <property type="entry name" value="ribosome small subunit-dependent GTPase A"/>
    <property type="match status" value="1"/>
</dbReference>
<feature type="binding site" evidence="3">
    <location>
        <begin position="222"/>
        <end position="230"/>
    </location>
    <ligand>
        <name>GTP</name>
        <dbReference type="ChEBI" id="CHEBI:37565"/>
    </ligand>
</feature>
<dbReference type="CDD" id="cd01854">
    <property type="entry name" value="YjeQ_EngC"/>
    <property type="match status" value="1"/>
</dbReference>
<dbReference type="Gene3D" id="3.40.50.300">
    <property type="entry name" value="P-loop containing nucleotide triphosphate hydrolases"/>
    <property type="match status" value="1"/>
</dbReference>
<dbReference type="PANTHER" id="PTHR32120">
    <property type="entry name" value="SMALL RIBOSOMAL SUBUNIT BIOGENESIS GTPASE RSGA"/>
    <property type="match status" value="1"/>
</dbReference>
<dbReference type="PANTHER" id="PTHR32120:SF11">
    <property type="entry name" value="SMALL RIBOSOMAL SUBUNIT BIOGENESIS GTPASE RSGA 1, MITOCHONDRIAL-RELATED"/>
    <property type="match status" value="1"/>
</dbReference>
<comment type="cofactor">
    <cofactor evidence="3">
        <name>Zn(2+)</name>
        <dbReference type="ChEBI" id="CHEBI:29105"/>
    </cofactor>
    <text evidence="3">Binds 1 zinc ion per subunit.</text>
</comment>
<keyword evidence="3" id="KW-0963">Cytoplasm</keyword>
<keyword evidence="3" id="KW-0862">Zinc</keyword>
<evidence type="ECO:0000313" key="6">
    <source>
        <dbReference type="EMBL" id="RUO48121.1"/>
    </source>
</evidence>
<sequence length="359" mass="39677">MGKHRKLNKGQLRRMRANQQKRLQQVELTQELDDASLGTAEPGVIVSRFGQHAIVAAEGNAEQFRCHIRRSIESLVCGDEVVWRRFSAQAGSQAETGEQGVIEAVQERKSLLSRPDYYDGLKPVAANIDQIFIISSVLPAFSSQIIDRYLVACEDIDITPIIVLNKADLLPEQTTELQAEIEQALQMYEAIGYQVVRVSAKTQGGLDTIQTLLQDRVSIVVGQSGVGKSSLVNALLPEIDADVGAISTNSGLGQHTTTVATRYALPQGGFLIDSPGIREFALWHLDESRVAWCFIDFRPFLGRCKFRDCKHQPQDPGCALQEAAETGELHPLRLYNFHKIIESMASTKPSRAIPRGSKK</sequence>
<comment type="caution">
    <text evidence="6">The sequence shown here is derived from an EMBL/GenBank/DDBJ whole genome shotgun (WGS) entry which is preliminary data.</text>
</comment>
<keyword evidence="3" id="KW-0479">Metal-binding</keyword>
<feature type="binding site" evidence="3">
    <location>
        <position position="311"/>
    </location>
    <ligand>
        <name>Zn(2+)</name>
        <dbReference type="ChEBI" id="CHEBI:29105"/>
    </ligand>
</feature>
<dbReference type="EMBL" id="PIPT01000004">
    <property type="protein sequence ID" value="RUO48121.1"/>
    <property type="molecule type" value="Genomic_DNA"/>
</dbReference>
<comment type="function">
    <text evidence="3">One of several proteins that assist in the late maturation steps of the functional core of the 30S ribosomal subunit. Helps release RbfA from mature subunits. May play a role in the assembly of ribosomal proteins into the subunit. Circularly permuted GTPase that catalyzes slow GTP hydrolysis, GTPase activity is stimulated by the 30S ribosomal subunit.</text>
</comment>
<evidence type="ECO:0000259" key="5">
    <source>
        <dbReference type="PROSITE" id="PS51721"/>
    </source>
</evidence>
<keyword evidence="3" id="KW-0378">Hydrolase</keyword>
<dbReference type="InterPro" id="IPR030378">
    <property type="entry name" value="G_CP_dom"/>
</dbReference>
<keyword evidence="7" id="KW-1185">Reference proteome</keyword>
<feature type="binding site" evidence="3">
    <location>
        <position position="318"/>
    </location>
    <ligand>
        <name>Zn(2+)</name>
        <dbReference type="ChEBI" id="CHEBI:29105"/>
    </ligand>
</feature>
<evidence type="ECO:0000259" key="4">
    <source>
        <dbReference type="PROSITE" id="PS50936"/>
    </source>
</evidence>
<feature type="binding site" evidence="3">
    <location>
        <begin position="165"/>
        <end position="168"/>
    </location>
    <ligand>
        <name>GTP</name>
        <dbReference type="ChEBI" id="CHEBI:37565"/>
    </ligand>
</feature>